<keyword evidence="3" id="KW-1185">Reference proteome</keyword>
<proteinExistence type="predicted"/>
<evidence type="ECO:0000313" key="3">
    <source>
        <dbReference type="Proteomes" id="UP000283841"/>
    </source>
</evidence>
<accession>A0A443HPJ7</accession>
<dbReference type="GeneID" id="39598414"/>
<dbReference type="Proteomes" id="UP000283841">
    <property type="component" value="Unassembled WGS sequence"/>
</dbReference>
<dbReference type="RefSeq" id="XP_028483390.1">
    <property type="nucleotide sequence ID" value="XM_028629137.1"/>
</dbReference>
<evidence type="ECO:0000313" key="2">
    <source>
        <dbReference type="EMBL" id="RWQ93745.1"/>
    </source>
</evidence>
<feature type="transmembrane region" description="Helical" evidence="1">
    <location>
        <begin position="111"/>
        <end position="127"/>
    </location>
</feature>
<name>A0A443HPJ7_BYSSP</name>
<keyword evidence="1" id="KW-1133">Transmembrane helix</keyword>
<keyword evidence="1" id="KW-0472">Membrane</keyword>
<protein>
    <submittedName>
        <fullName evidence="2">Uncharacterized protein</fullName>
    </submittedName>
</protein>
<sequence length="147" mass="16875">MLMSVKHIVQRWLSDRLAMLGVSTSYLDFPWPTLSDGTMFPREWLAFSPDTYLGMYEPRIDPAAEAGIRATSLSHWILLKMLLLLDLIEYIAKKIRAVISFCRLRATKRKLLMMAILMLGFCAWFTFTQRGSVVDAENKMLEHSKAG</sequence>
<gene>
    <name evidence="2" type="ORF">C8Q69DRAFT_446520</name>
</gene>
<keyword evidence="1" id="KW-0812">Transmembrane</keyword>
<dbReference type="VEuPathDB" id="FungiDB:C8Q69DRAFT_446520"/>
<dbReference type="AlphaFoldDB" id="A0A443HPJ7"/>
<comment type="caution">
    <text evidence="2">The sequence shown here is derived from an EMBL/GenBank/DDBJ whole genome shotgun (WGS) entry which is preliminary data.</text>
</comment>
<organism evidence="2 3">
    <name type="scientific">Byssochlamys spectabilis</name>
    <name type="common">Paecilomyces variotii</name>
    <dbReference type="NCBI Taxonomy" id="264951"/>
    <lineage>
        <taxon>Eukaryota</taxon>
        <taxon>Fungi</taxon>
        <taxon>Dikarya</taxon>
        <taxon>Ascomycota</taxon>
        <taxon>Pezizomycotina</taxon>
        <taxon>Eurotiomycetes</taxon>
        <taxon>Eurotiomycetidae</taxon>
        <taxon>Eurotiales</taxon>
        <taxon>Thermoascaceae</taxon>
        <taxon>Paecilomyces</taxon>
    </lineage>
</organism>
<dbReference type="EMBL" id="RCNU01000009">
    <property type="protein sequence ID" value="RWQ93745.1"/>
    <property type="molecule type" value="Genomic_DNA"/>
</dbReference>
<evidence type="ECO:0000256" key="1">
    <source>
        <dbReference type="SAM" id="Phobius"/>
    </source>
</evidence>
<reference evidence="2 3" key="1">
    <citation type="journal article" date="2018" name="Front. Microbiol.">
        <title>Genomic and genetic insights into a cosmopolitan fungus, Paecilomyces variotii (Eurotiales).</title>
        <authorList>
            <person name="Urquhart A.S."/>
            <person name="Mondo S.J."/>
            <person name="Makela M.R."/>
            <person name="Hane J.K."/>
            <person name="Wiebenga A."/>
            <person name="He G."/>
            <person name="Mihaltcheva S."/>
            <person name="Pangilinan J."/>
            <person name="Lipzen A."/>
            <person name="Barry K."/>
            <person name="de Vries R.P."/>
            <person name="Grigoriev I.V."/>
            <person name="Idnurm A."/>
        </authorList>
    </citation>
    <scope>NUCLEOTIDE SEQUENCE [LARGE SCALE GENOMIC DNA]</scope>
    <source>
        <strain evidence="2 3">CBS 101075</strain>
    </source>
</reference>